<name>A0ABQ4RV66_9HYPH</name>
<evidence type="ECO:0008006" key="3">
    <source>
        <dbReference type="Google" id="ProtNLM"/>
    </source>
</evidence>
<reference evidence="1" key="2">
    <citation type="submission" date="2021-08" db="EMBL/GenBank/DDBJ databases">
        <authorList>
            <person name="Tani A."/>
            <person name="Ola A."/>
            <person name="Ogura Y."/>
            <person name="Katsura K."/>
            <person name="Hayashi T."/>
        </authorList>
    </citation>
    <scope>NUCLEOTIDE SEQUENCE</scope>
    <source>
        <strain evidence="1">DSM 19015</strain>
    </source>
</reference>
<reference evidence="1" key="1">
    <citation type="journal article" date="2021" name="Front. Microbiol.">
        <title>Comprehensive Comparative Genomics and Phenotyping of Methylobacterium Species.</title>
        <authorList>
            <person name="Alessa O."/>
            <person name="Ogura Y."/>
            <person name="Fujitani Y."/>
            <person name="Takami H."/>
            <person name="Hayashi T."/>
            <person name="Sahin N."/>
            <person name="Tani A."/>
        </authorList>
    </citation>
    <scope>NUCLEOTIDE SEQUENCE</scope>
    <source>
        <strain evidence="1">DSM 19015</strain>
    </source>
</reference>
<evidence type="ECO:0000313" key="1">
    <source>
        <dbReference type="EMBL" id="GJD94270.1"/>
    </source>
</evidence>
<evidence type="ECO:0000313" key="2">
    <source>
        <dbReference type="Proteomes" id="UP001055125"/>
    </source>
</evidence>
<dbReference type="EMBL" id="BPQP01000020">
    <property type="protein sequence ID" value="GJD94270.1"/>
    <property type="molecule type" value="Genomic_DNA"/>
</dbReference>
<sequence length="57" mass="6493">MVTRVATVAFEGIGEAHYRDFPGCAAVYKRLKNQQFRVARLRSRFLVNGRVSLLLLP</sequence>
<dbReference type="RefSeq" id="WP_238243449.1">
    <property type="nucleotide sequence ID" value="NZ_BPQP01000020.1"/>
</dbReference>
<keyword evidence="2" id="KW-1185">Reference proteome</keyword>
<gene>
    <name evidence="1" type="ORF">OCOJLMKI_1472</name>
</gene>
<accession>A0ABQ4RV66</accession>
<dbReference type="Proteomes" id="UP001055125">
    <property type="component" value="Unassembled WGS sequence"/>
</dbReference>
<comment type="caution">
    <text evidence="1">The sequence shown here is derived from an EMBL/GenBank/DDBJ whole genome shotgun (WGS) entry which is preliminary data.</text>
</comment>
<protein>
    <recommendedName>
        <fullName evidence="3">Transposase</fullName>
    </recommendedName>
</protein>
<organism evidence="1 2">
    <name type="scientific">Methylobacterium iners</name>
    <dbReference type="NCBI Taxonomy" id="418707"/>
    <lineage>
        <taxon>Bacteria</taxon>
        <taxon>Pseudomonadati</taxon>
        <taxon>Pseudomonadota</taxon>
        <taxon>Alphaproteobacteria</taxon>
        <taxon>Hyphomicrobiales</taxon>
        <taxon>Methylobacteriaceae</taxon>
        <taxon>Methylobacterium</taxon>
    </lineage>
</organism>
<proteinExistence type="predicted"/>